<dbReference type="InterPro" id="IPR003593">
    <property type="entry name" value="AAA+_ATPase"/>
</dbReference>
<keyword evidence="4 7" id="KW-0067">ATP-binding</keyword>
<evidence type="ECO:0000256" key="4">
    <source>
        <dbReference type="ARBA" id="ARBA00022840"/>
    </source>
</evidence>
<dbReference type="InterPro" id="IPR003439">
    <property type="entry name" value="ABC_transporter-like_ATP-bd"/>
</dbReference>
<evidence type="ECO:0000256" key="1">
    <source>
        <dbReference type="ARBA" id="ARBA00004202"/>
    </source>
</evidence>
<dbReference type="SMART" id="SM00382">
    <property type="entry name" value="AAA"/>
    <property type="match status" value="1"/>
</dbReference>
<dbReference type="PANTHER" id="PTHR42711:SF19">
    <property type="entry name" value="DOXORUBICIN RESISTANCE ATP-BINDING PROTEIN DRRA"/>
    <property type="match status" value="1"/>
</dbReference>
<protein>
    <submittedName>
        <fullName evidence="7">ATP-binding cassette domain-containing protein</fullName>
    </submittedName>
</protein>
<sequence length="328" mass="35232">MADAIRARDISKQLGKNKVVSALSLDAAPGTVVGLLGPNGAGKTTTVRILSTLLRADSGTVEIYGVDAAKQPGRVRSMIGLTGQFAAVDPVLTGRENVELVARLYRIGRAEARRRTGEVLTRFGLDEVADKQVKTYSGGTRRRLDLATSILIRPRVLFLDEPTTGLDLESRLGLWTEIEMLVREGTTVLLTTQYLDEADRLASTITVLDKGRAVAQGTPSELKSRVGGDRVEFVLEDPARLDDAVALLRTPGGEEPVVDRPLAQITARMGDDLVRVADALNRLADHDIRVATHVVRRPTLDDVFLALTGSRAAAAGAEKPSARKGEGK</sequence>
<dbReference type="Pfam" id="PF13732">
    <property type="entry name" value="DrrA1-3_C"/>
    <property type="match status" value="1"/>
</dbReference>
<evidence type="ECO:0000256" key="3">
    <source>
        <dbReference type="ARBA" id="ARBA00022741"/>
    </source>
</evidence>
<dbReference type="EMBL" id="CP157974">
    <property type="protein sequence ID" value="XBT81150.1"/>
    <property type="molecule type" value="Genomic_DNA"/>
</dbReference>
<dbReference type="SUPFAM" id="SSF52540">
    <property type="entry name" value="P-loop containing nucleoside triphosphate hydrolases"/>
    <property type="match status" value="1"/>
</dbReference>
<dbReference type="AlphaFoldDB" id="A0AAU7QZH0"/>
<dbReference type="PANTHER" id="PTHR42711">
    <property type="entry name" value="ABC TRANSPORTER ATP-BINDING PROTEIN"/>
    <property type="match status" value="1"/>
</dbReference>
<keyword evidence="2" id="KW-0813">Transport</keyword>
<evidence type="ECO:0000256" key="5">
    <source>
        <dbReference type="ARBA" id="ARBA00023251"/>
    </source>
</evidence>
<dbReference type="Pfam" id="PF00005">
    <property type="entry name" value="ABC_tran"/>
    <property type="match status" value="1"/>
</dbReference>
<evidence type="ECO:0000313" key="7">
    <source>
        <dbReference type="EMBL" id="XBT81150.1"/>
    </source>
</evidence>
<evidence type="ECO:0000259" key="6">
    <source>
        <dbReference type="PROSITE" id="PS50893"/>
    </source>
</evidence>
<organism evidence="7">
    <name type="scientific">Micromonospora sp. HUAS YX12</name>
    <dbReference type="NCBI Taxonomy" id="3156396"/>
    <lineage>
        <taxon>Bacteria</taxon>
        <taxon>Bacillati</taxon>
        <taxon>Actinomycetota</taxon>
        <taxon>Actinomycetes</taxon>
        <taxon>Micromonosporales</taxon>
        <taxon>Micromonosporaceae</taxon>
        <taxon>Micromonospora</taxon>
    </lineage>
</organism>
<dbReference type="Gene3D" id="3.40.50.300">
    <property type="entry name" value="P-loop containing nucleotide triphosphate hydrolases"/>
    <property type="match status" value="1"/>
</dbReference>
<feature type="domain" description="ABC transporter" evidence="6">
    <location>
        <begin position="5"/>
        <end position="235"/>
    </location>
</feature>
<dbReference type="InterPro" id="IPR050763">
    <property type="entry name" value="ABC_transporter_ATP-binding"/>
</dbReference>
<accession>A0AAU7QZH0</accession>
<keyword evidence="3" id="KW-0547">Nucleotide-binding</keyword>
<comment type="subcellular location">
    <subcellularLocation>
        <location evidence="1">Cell membrane</location>
        <topology evidence="1">Peripheral membrane protein</topology>
    </subcellularLocation>
</comment>
<dbReference type="GO" id="GO:0046677">
    <property type="term" value="P:response to antibiotic"/>
    <property type="evidence" value="ECO:0007669"/>
    <property type="project" value="UniProtKB-KW"/>
</dbReference>
<reference evidence="7" key="1">
    <citation type="submission" date="2024-06" db="EMBL/GenBank/DDBJ databases">
        <title>Micromonospora sp. strain HUAS YX12 genome sequences.</title>
        <authorList>
            <person name="Mo P."/>
        </authorList>
    </citation>
    <scope>NUCLEOTIDE SEQUENCE</scope>
    <source>
        <strain evidence="7">HUAS YX12</strain>
    </source>
</reference>
<name>A0AAU7QZH0_9ACTN</name>
<dbReference type="RefSeq" id="WP_349877567.1">
    <property type="nucleotide sequence ID" value="NZ_CP157974.1"/>
</dbReference>
<evidence type="ECO:0000256" key="2">
    <source>
        <dbReference type="ARBA" id="ARBA00022448"/>
    </source>
</evidence>
<dbReference type="GO" id="GO:0005886">
    <property type="term" value="C:plasma membrane"/>
    <property type="evidence" value="ECO:0007669"/>
    <property type="project" value="UniProtKB-SubCell"/>
</dbReference>
<dbReference type="PROSITE" id="PS50893">
    <property type="entry name" value="ABC_TRANSPORTER_2"/>
    <property type="match status" value="1"/>
</dbReference>
<dbReference type="GO" id="GO:0005524">
    <property type="term" value="F:ATP binding"/>
    <property type="evidence" value="ECO:0007669"/>
    <property type="project" value="UniProtKB-KW"/>
</dbReference>
<dbReference type="InterPro" id="IPR027417">
    <property type="entry name" value="P-loop_NTPase"/>
</dbReference>
<dbReference type="GO" id="GO:0016887">
    <property type="term" value="F:ATP hydrolysis activity"/>
    <property type="evidence" value="ECO:0007669"/>
    <property type="project" value="InterPro"/>
</dbReference>
<proteinExistence type="predicted"/>
<gene>
    <name evidence="7" type="ORF">ABIH81_26410</name>
</gene>
<keyword evidence="5" id="KW-0046">Antibiotic resistance</keyword>
<dbReference type="InterPro" id="IPR025302">
    <property type="entry name" value="DrrA1/2-like_C"/>
</dbReference>